<dbReference type="RefSeq" id="WP_079472104.1">
    <property type="nucleotide sequence ID" value="NZ_FUZZ01000004.1"/>
</dbReference>
<accession>A0A1T5P8H3</accession>
<dbReference type="InterPro" id="IPR046532">
    <property type="entry name" value="DUF6597"/>
</dbReference>
<dbReference type="PANTHER" id="PTHR46796">
    <property type="entry name" value="HTH-TYPE TRANSCRIPTIONAL ACTIVATOR RHAS-RELATED"/>
    <property type="match status" value="1"/>
</dbReference>
<evidence type="ECO:0000259" key="4">
    <source>
        <dbReference type="PROSITE" id="PS01124"/>
    </source>
</evidence>
<feature type="domain" description="HTH araC/xylS-type" evidence="4">
    <location>
        <begin position="180"/>
        <end position="264"/>
    </location>
</feature>
<dbReference type="SUPFAM" id="SSF46689">
    <property type="entry name" value="Homeodomain-like"/>
    <property type="match status" value="1"/>
</dbReference>
<dbReference type="Pfam" id="PF20240">
    <property type="entry name" value="DUF6597"/>
    <property type="match status" value="1"/>
</dbReference>
<dbReference type="SMART" id="SM00342">
    <property type="entry name" value="HTH_ARAC"/>
    <property type="match status" value="1"/>
</dbReference>
<evidence type="ECO:0000313" key="5">
    <source>
        <dbReference type="EMBL" id="SKD08956.1"/>
    </source>
</evidence>
<protein>
    <submittedName>
        <fullName evidence="5">Helix-turn-helix domain-containing protein</fullName>
    </submittedName>
</protein>
<evidence type="ECO:0000256" key="2">
    <source>
        <dbReference type="ARBA" id="ARBA00023125"/>
    </source>
</evidence>
<organism evidence="5 6">
    <name type="scientific">Chitinophaga ginsengisegetis</name>
    <dbReference type="NCBI Taxonomy" id="393003"/>
    <lineage>
        <taxon>Bacteria</taxon>
        <taxon>Pseudomonadati</taxon>
        <taxon>Bacteroidota</taxon>
        <taxon>Chitinophagia</taxon>
        <taxon>Chitinophagales</taxon>
        <taxon>Chitinophagaceae</taxon>
        <taxon>Chitinophaga</taxon>
    </lineage>
</organism>
<dbReference type="InterPro" id="IPR018060">
    <property type="entry name" value="HTH_AraC"/>
</dbReference>
<evidence type="ECO:0000256" key="1">
    <source>
        <dbReference type="ARBA" id="ARBA00023015"/>
    </source>
</evidence>
<keyword evidence="3" id="KW-0804">Transcription</keyword>
<evidence type="ECO:0000256" key="3">
    <source>
        <dbReference type="ARBA" id="ARBA00023163"/>
    </source>
</evidence>
<dbReference type="PROSITE" id="PS01124">
    <property type="entry name" value="HTH_ARAC_FAMILY_2"/>
    <property type="match status" value="1"/>
</dbReference>
<dbReference type="GO" id="GO:0003700">
    <property type="term" value="F:DNA-binding transcription factor activity"/>
    <property type="evidence" value="ECO:0007669"/>
    <property type="project" value="InterPro"/>
</dbReference>
<gene>
    <name evidence="5" type="ORF">SAMN05660461_4833</name>
</gene>
<dbReference type="InterPro" id="IPR050204">
    <property type="entry name" value="AraC_XylS_family_regulators"/>
</dbReference>
<proteinExistence type="predicted"/>
<dbReference type="PANTHER" id="PTHR46796:SF13">
    <property type="entry name" value="HTH-TYPE TRANSCRIPTIONAL ACTIVATOR RHAS"/>
    <property type="match status" value="1"/>
</dbReference>
<dbReference type="Proteomes" id="UP000190166">
    <property type="component" value="Unassembled WGS sequence"/>
</dbReference>
<reference evidence="5 6" key="1">
    <citation type="submission" date="2017-02" db="EMBL/GenBank/DDBJ databases">
        <authorList>
            <person name="Peterson S.W."/>
        </authorList>
    </citation>
    <scope>NUCLEOTIDE SEQUENCE [LARGE SCALE GENOMIC DNA]</scope>
    <source>
        <strain evidence="5 6">DSM 18108</strain>
    </source>
</reference>
<dbReference type="GO" id="GO:0043565">
    <property type="term" value="F:sequence-specific DNA binding"/>
    <property type="evidence" value="ECO:0007669"/>
    <property type="project" value="InterPro"/>
</dbReference>
<keyword evidence="6" id="KW-1185">Reference proteome</keyword>
<dbReference type="EMBL" id="FUZZ01000004">
    <property type="protein sequence ID" value="SKD08956.1"/>
    <property type="molecule type" value="Genomic_DNA"/>
</dbReference>
<dbReference type="STRING" id="393003.SAMN05660461_4833"/>
<dbReference type="Gene3D" id="1.10.10.60">
    <property type="entry name" value="Homeodomain-like"/>
    <property type="match status" value="1"/>
</dbReference>
<name>A0A1T5P8H3_9BACT</name>
<dbReference type="InterPro" id="IPR009057">
    <property type="entry name" value="Homeodomain-like_sf"/>
</dbReference>
<keyword evidence="2" id="KW-0238">DNA-binding</keyword>
<evidence type="ECO:0000313" key="6">
    <source>
        <dbReference type="Proteomes" id="UP000190166"/>
    </source>
</evidence>
<sequence length="277" mass="32118">MKSKNYKPHPALRDLVSYLGIYEVDFTQNKALSNIYRFVPAYQRYIMFYLEDPIKVMKAGKNDFVTKSVCVTIGPQEQTVTLDMGSRHLALCICFQPSGLHRLLKIPMSEIYDQDFDTRLLMGNGNEIDEITERLKEADDWDHMISIVEFYLLKKISQVKPILPVDKAMAVLVNTGGSGSIESLASLACLSLRQFERKCTERLGMPPKQYARLIRFCKAYQLKELFPEKTWTEIAYKSGYYDQMHFIRDFKKFAGITPSFIHEEELTNTIRLHKIMV</sequence>
<keyword evidence="1" id="KW-0805">Transcription regulation</keyword>
<dbReference type="Pfam" id="PF12833">
    <property type="entry name" value="HTH_18"/>
    <property type="match status" value="1"/>
</dbReference>
<dbReference type="AlphaFoldDB" id="A0A1T5P8H3"/>